<accession>A0A4U0RZY7</accession>
<evidence type="ECO:0000313" key="3">
    <source>
        <dbReference type="Proteomes" id="UP000305778"/>
    </source>
</evidence>
<protein>
    <recommendedName>
        <fullName evidence="1">DUF6602 domain-containing protein</fullName>
    </recommendedName>
</protein>
<dbReference type="AlphaFoldDB" id="A0A4U0RZY7"/>
<dbReference type="InterPro" id="IPR046537">
    <property type="entry name" value="DUF6602"/>
</dbReference>
<dbReference type="Proteomes" id="UP000305778">
    <property type="component" value="Unassembled WGS sequence"/>
</dbReference>
<proteinExistence type="predicted"/>
<dbReference type="OrthoDB" id="4070386at2"/>
<dbReference type="EMBL" id="SUMC01000074">
    <property type="protein sequence ID" value="TKA01227.1"/>
    <property type="molecule type" value="Genomic_DNA"/>
</dbReference>
<dbReference type="Pfam" id="PF20247">
    <property type="entry name" value="DUF6602"/>
    <property type="match status" value="1"/>
</dbReference>
<gene>
    <name evidence="2" type="ORF">FCI23_40950</name>
</gene>
<evidence type="ECO:0000259" key="1">
    <source>
        <dbReference type="Pfam" id="PF20247"/>
    </source>
</evidence>
<reference evidence="2 3" key="1">
    <citation type="submission" date="2019-04" db="EMBL/GenBank/DDBJ databases">
        <title>Streptomyces oryziradicis sp. nov., a novel actinomycete isolated from rhizosphere soil of rice (Oryza sativa L.).</title>
        <authorList>
            <person name="Li C."/>
        </authorList>
    </citation>
    <scope>NUCLEOTIDE SEQUENCE [LARGE SCALE GENOMIC DNA]</scope>
    <source>
        <strain evidence="2 3">NEAU-C40</strain>
    </source>
</reference>
<keyword evidence="3" id="KW-1185">Reference proteome</keyword>
<sequence length="112" mass="12262">MEENTLARVLHSVAKRMRADFEQSQQFNHSLSAGESRELIANGFLDHQLPGHIEAICGAEIATAAGKVSPQCDIVLADRCTPPLTHRQGYRIVPSECVYGVKTPSWETGAPF</sequence>
<organism evidence="2 3">
    <name type="scientific">Actinacidiphila oryziradicis</name>
    <dbReference type="NCBI Taxonomy" id="2571141"/>
    <lineage>
        <taxon>Bacteria</taxon>
        <taxon>Bacillati</taxon>
        <taxon>Actinomycetota</taxon>
        <taxon>Actinomycetes</taxon>
        <taxon>Kitasatosporales</taxon>
        <taxon>Streptomycetaceae</taxon>
        <taxon>Actinacidiphila</taxon>
    </lineage>
</organism>
<feature type="domain" description="DUF6602" evidence="1">
    <location>
        <begin position="22"/>
        <end position="101"/>
    </location>
</feature>
<comment type="caution">
    <text evidence="2">The sequence shown here is derived from an EMBL/GenBank/DDBJ whole genome shotgun (WGS) entry which is preliminary data.</text>
</comment>
<name>A0A4U0RZY7_9ACTN</name>
<dbReference type="RefSeq" id="WP_136729202.1">
    <property type="nucleotide sequence ID" value="NZ_SUMC01000074.1"/>
</dbReference>
<evidence type="ECO:0000313" key="2">
    <source>
        <dbReference type="EMBL" id="TKA01227.1"/>
    </source>
</evidence>